<evidence type="ECO:0000256" key="10">
    <source>
        <dbReference type="SAM" id="Phobius"/>
    </source>
</evidence>
<evidence type="ECO:0000313" key="14">
    <source>
        <dbReference type="Proteomes" id="UP000216411"/>
    </source>
</evidence>
<dbReference type="CDD" id="cd18773">
    <property type="entry name" value="PDC1_HK_sensor"/>
    <property type="match status" value="1"/>
</dbReference>
<dbReference type="InterPro" id="IPR004089">
    <property type="entry name" value="MCPsignal_dom"/>
</dbReference>
<evidence type="ECO:0000313" key="13">
    <source>
        <dbReference type="EMBL" id="RDY30857.1"/>
    </source>
</evidence>
<evidence type="ECO:0000256" key="7">
    <source>
        <dbReference type="ARBA" id="ARBA00023224"/>
    </source>
</evidence>
<dbReference type="RefSeq" id="WP_147297442.1">
    <property type="nucleotide sequence ID" value="NZ_NOKA02000026.1"/>
</dbReference>
<dbReference type="GO" id="GO:0005886">
    <property type="term" value="C:plasma membrane"/>
    <property type="evidence" value="ECO:0007669"/>
    <property type="project" value="UniProtKB-SubCell"/>
</dbReference>
<comment type="subcellular location">
    <subcellularLocation>
        <location evidence="1">Cell membrane</location>
        <topology evidence="1">Multi-pass membrane protein</topology>
    </subcellularLocation>
</comment>
<keyword evidence="4 10" id="KW-0812">Transmembrane</keyword>
<dbReference type="PROSITE" id="PS50111">
    <property type="entry name" value="CHEMOTAXIS_TRANSDUC_2"/>
    <property type="match status" value="1"/>
</dbReference>
<dbReference type="Gene3D" id="3.30.450.20">
    <property type="entry name" value="PAS domain"/>
    <property type="match status" value="1"/>
</dbReference>
<comment type="caution">
    <text evidence="13">The sequence shown here is derived from an EMBL/GenBank/DDBJ whole genome shotgun (WGS) entry which is preliminary data.</text>
</comment>
<name>A0A371JDX3_9FIRM</name>
<dbReference type="AlphaFoldDB" id="A0A371JDX3"/>
<dbReference type="InterPro" id="IPR033479">
    <property type="entry name" value="dCache_1"/>
</dbReference>
<organism evidence="13 14">
    <name type="scientific">Lachnotalea glycerini</name>
    <dbReference type="NCBI Taxonomy" id="1763509"/>
    <lineage>
        <taxon>Bacteria</taxon>
        <taxon>Bacillati</taxon>
        <taxon>Bacillota</taxon>
        <taxon>Clostridia</taxon>
        <taxon>Lachnospirales</taxon>
        <taxon>Lachnospiraceae</taxon>
        <taxon>Lachnotalea</taxon>
    </lineage>
</organism>
<keyword evidence="3" id="KW-0145">Chemotaxis</keyword>
<evidence type="ECO:0000256" key="8">
    <source>
        <dbReference type="ARBA" id="ARBA00029447"/>
    </source>
</evidence>
<evidence type="ECO:0000259" key="12">
    <source>
        <dbReference type="PROSITE" id="PS50885"/>
    </source>
</evidence>
<evidence type="ECO:0000256" key="9">
    <source>
        <dbReference type="PROSITE-ProRule" id="PRU00284"/>
    </source>
</evidence>
<keyword evidence="6 10" id="KW-0472">Membrane</keyword>
<dbReference type="PANTHER" id="PTHR32089:SF112">
    <property type="entry name" value="LYSOZYME-LIKE PROTEIN-RELATED"/>
    <property type="match status" value="1"/>
</dbReference>
<accession>A0A371JDX3</accession>
<dbReference type="Pfam" id="PF00015">
    <property type="entry name" value="MCPsignal"/>
    <property type="match status" value="1"/>
</dbReference>
<keyword evidence="2" id="KW-1003">Cell membrane</keyword>
<dbReference type="InterPro" id="IPR003660">
    <property type="entry name" value="HAMP_dom"/>
</dbReference>
<feature type="domain" description="Methyl-accepting transducer" evidence="11">
    <location>
        <begin position="248"/>
        <end position="499"/>
    </location>
</feature>
<evidence type="ECO:0000256" key="6">
    <source>
        <dbReference type="ARBA" id="ARBA00023136"/>
    </source>
</evidence>
<dbReference type="SUPFAM" id="SSF58104">
    <property type="entry name" value="Methyl-accepting chemotaxis protein (MCP) signaling domain"/>
    <property type="match status" value="1"/>
</dbReference>
<evidence type="ECO:0000256" key="2">
    <source>
        <dbReference type="ARBA" id="ARBA00022475"/>
    </source>
</evidence>
<dbReference type="SUPFAM" id="SSF103190">
    <property type="entry name" value="Sensory domain-like"/>
    <property type="match status" value="2"/>
</dbReference>
<dbReference type="CDD" id="cd06225">
    <property type="entry name" value="HAMP"/>
    <property type="match status" value="1"/>
</dbReference>
<dbReference type="GO" id="GO:0006935">
    <property type="term" value="P:chemotaxis"/>
    <property type="evidence" value="ECO:0007669"/>
    <property type="project" value="UniProtKB-KW"/>
</dbReference>
<feature type="domain" description="HAMP" evidence="12">
    <location>
        <begin position="176"/>
        <end position="229"/>
    </location>
</feature>
<sequence>YKQSLTSLDTKITDPYYDEVSGLVMSTCSTPIIGEDSKLIGIITVDIELTTIQTIVNEIKIGQNGKAMLLNSDGLYLACADEAKVMNVNIKDEENSSLAVLGTNILQNEEGYAVYTQGSEKYDVFYKTLGEYGWKLAIEMPESELFASISSMTTNMSIIAIAATIISILFITFQISLVANRIAKINQSIAILAAGDFSMTPVKIKSNDELGKMSDALHIMYNNNRKILENISNNTGIMNQSSIELNQASNNLAQQFDDIIHIMHNVNGDMMSTSAATQELNASVEEVNASINVLAVETEKSSDMASEIEKRAANIGTSSSKSFEKAEKLVTVYEKNLNKSIENANVVANIGVLAEVISSIAGQINLLSLNASIEAARAGEQGRGFAVVAGEIGKLASETTKAVGEIKKTIELVTDAFHELTDNSNSILDFISDTVTPDYNSFVNVANQYGEDAKRIKELSKKVSDMSSSIESTVTEITSAIQNITELAQNTAQNGSDVTNSIHVVSTVVENVASRSVEQEEIASDLNKLVNEFKI</sequence>
<dbReference type="Gene3D" id="1.10.287.950">
    <property type="entry name" value="Methyl-accepting chemotaxis protein"/>
    <property type="match status" value="1"/>
</dbReference>
<dbReference type="EMBL" id="NOKA02000026">
    <property type="protein sequence ID" value="RDY30857.1"/>
    <property type="molecule type" value="Genomic_DNA"/>
</dbReference>
<dbReference type="PROSITE" id="PS50885">
    <property type="entry name" value="HAMP"/>
    <property type="match status" value="1"/>
</dbReference>
<dbReference type="SMART" id="SM00283">
    <property type="entry name" value="MA"/>
    <property type="match status" value="1"/>
</dbReference>
<feature type="transmembrane region" description="Helical" evidence="10">
    <location>
        <begin position="158"/>
        <end position="179"/>
    </location>
</feature>
<evidence type="ECO:0000256" key="1">
    <source>
        <dbReference type="ARBA" id="ARBA00004651"/>
    </source>
</evidence>
<dbReference type="Pfam" id="PF02743">
    <property type="entry name" value="dCache_1"/>
    <property type="match status" value="1"/>
</dbReference>
<dbReference type="OrthoDB" id="9760371at2"/>
<dbReference type="PANTHER" id="PTHR32089">
    <property type="entry name" value="METHYL-ACCEPTING CHEMOTAXIS PROTEIN MCPB"/>
    <property type="match status" value="1"/>
</dbReference>
<dbReference type="GO" id="GO:0007165">
    <property type="term" value="P:signal transduction"/>
    <property type="evidence" value="ECO:0007669"/>
    <property type="project" value="UniProtKB-KW"/>
</dbReference>
<evidence type="ECO:0000256" key="4">
    <source>
        <dbReference type="ARBA" id="ARBA00022692"/>
    </source>
</evidence>
<reference evidence="13 14" key="1">
    <citation type="journal article" date="2017" name="Genome Announc.">
        <title>Draft Genome Sequence of a Sporulating and Motile Strain of Lachnotalea glycerini Isolated from Water in Quebec City, Canada.</title>
        <authorList>
            <person name="Maheux A.F."/>
            <person name="Boudreau D.K."/>
            <person name="Berube E."/>
            <person name="Boissinot M."/>
            <person name="Raymond F."/>
            <person name="Brodeur S."/>
            <person name="Corbeil J."/>
            <person name="Isabel S."/>
            <person name="Omar R.F."/>
            <person name="Bergeron M.G."/>
        </authorList>
    </citation>
    <scope>NUCLEOTIDE SEQUENCE [LARGE SCALE GENOMIC DNA]</scope>
    <source>
        <strain evidence="13 14">CCRI-19302</strain>
    </source>
</reference>
<proteinExistence type="inferred from homology"/>
<keyword evidence="5 10" id="KW-1133">Transmembrane helix</keyword>
<protein>
    <submittedName>
        <fullName evidence="13">Methyl-accepting chemotaxis protein</fullName>
    </submittedName>
</protein>
<comment type="similarity">
    <text evidence="8">Belongs to the methyl-accepting chemotaxis (MCP) protein family.</text>
</comment>
<gene>
    <name evidence="13" type="ORF">CG710_012345</name>
</gene>
<dbReference type="CDD" id="cd12912">
    <property type="entry name" value="PDC2_MCP_like"/>
    <property type="match status" value="1"/>
</dbReference>
<feature type="non-terminal residue" evidence="13">
    <location>
        <position position="1"/>
    </location>
</feature>
<dbReference type="InterPro" id="IPR029151">
    <property type="entry name" value="Sensor-like_sf"/>
</dbReference>
<keyword evidence="7 9" id="KW-0807">Transducer</keyword>
<evidence type="ECO:0000256" key="5">
    <source>
        <dbReference type="ARBA" id="ARBA00022989"/>
    </source>
</evidence>
<evidence type="ECO:0000259" key="11">
    <source>
        <dbReference type="PROSITE" id="PS50111"/>
    </source>
</evidence>
<evidence type="ECO:0000256" key="3">
    <source>
        <dbReference type="ARBA" id="ARBA00022500"/>
    </source>
</evidence>
<dbReference type="Proteomes" id="UP000216411">
    <property type="component" value="Unassembled WGS sequence"/>
</dbReference>
<keyword evidence="14" id="KW-1185">Reference proteome</keyword>
<dbReference type="Gene3D" id="6.10.340.10">
    <property type="match status" value="1"/>
</dbReference>